<feature type="chain" id="PRO_5038004684" evidence="1">
    <location>
        <begin position="26"/>
        <end position="395"/>
    </location>
</feature>
<sequence length="395" mass="45200">MKRILSNFCLPLVLCLILTFLQSCTDDDVLPEVEESPAKFERYWNLQHSRGDFGNLKKINDRLYFSNVINPGFFDMEDNQHVLAAQEYDMKFGHSFSELFSAGVVQSRKTLLVMPNTNFMDNYTARLTPLNIPELPLEAQVKPGWFEVPNYAINDNFIISTWDRNIFESGMDLFDNTFILELNQATSSFGPYINPTDPIVRKIKIDLEIQGATRLDLISAFTHKDGWLVSGCIGGICSSFFITKEGNATPIRSLDERFVVFSFIEGPNGDSFLSTEGMIFYSNNGDIYNFEQVAYSNQWHRLKFIDDRLITWVGTDKIYELKNYTDPENIEAVELINEGLEGLWVKDIELFNNRIFVSTNAGLFLKDLEDLWVYKEDVNGELSKSSEISPVSDGQ</sequence>
<evidence type="ECO:0000313" key="2">
    <source>
        <dbReference type="EMBL" id="MBW3468348.1"/>
    </source>
</evidence>
<protein>
    <submittedName>
        <fullName evidence="2">Uncharacterized protein</fullName>
    </submittedName>
</protein>
<dbReference type="Proteomes" id="UP000727490">
    <property type="component" value="Unassembled WGS sequence"/>
</dbReference>
<dbReference type="AlphaFoldDB" id="A0A951IZQ8"/>
<dbReference type="PROSITE" id="PS51257">
    <property type="entry name" value="PROKAR_LIPOPROTEIN"/>
    <property type="match status" value="1"/>
</dbReference>
<dbReference type="RefSeq" id="WP_219289544.1">
    <property type="nucleotide sequence ID" value="NZ_RPHB01000005.1"/>
</dbReference>
<organism evidence="2 3">
    <name type="scientific">Arthrospiribacter ruber</name>
    <dbReference type="NCBI Taxonomy" id="2487934"/>
    <lineage>
        <taxon>Bacteria</taxon>
        <taxon>Pseudomonadati</taxon>
        <taxon>Bacteroidota</taxon>
        <taxon>Cytophagia</taxon>
        <taxon>Cytophagales</taxon>
        <taxon>Cyclobacteriaceae</taxon>
        <taxon>Arthrospiribacter</taxon>
    </lineage>
</organism>
<comment type="caution">
    <text evidence="2">The sequence shown here is derived from an EMBL/GenBank/DDBJ whole genome shotgun (WGS) entry which is preliminary data.</text>
</comment>
<name>A0A951IZQ8_9BACT</name>
<evidence type="ECO:0000313" key="3">
    <source>
        <dbReference type="Proteomes" id="UP000727490"/>
    </source>
</evidence>
<gene>
    <name evidence="2" type="ORF">EGN73_11075</name>
</gene>
<keyword evidence="3" id="KW-1185">Reference proteome</keyword>
<evidence type="ECO:0000256" key="1">
    <source>
        <dbReference type="SAM" id="SignalP"/>
    </source>
</evidence>
<proteinExistence type="predicted"/>
<reference evidence="2 3" key="1">
    <citation type="journal article" date="2020" name="Syst. Appl. Microbiol.">
        <title>Arthrospiribacter ruber gen. nov., sp. nov., a novel bacterium isolated from Arthrospira cultures.</title>
        <authorList>
            <person name="Waleron M."/>
            <person name="Misztak A."/>
            <person name="Waleron M.M."/>
            <person name="Furmaniak M."/>
            <person name="Mrozik A."/>
            <person name="Waleron K."/>
        </authorList>
    </citation>
    <scope>NUCLEOTIDE SEQUENCE [LARGE SCALE GENOMIC DNA]</scope>
    <source>
        <strain evidence="2 3">DPMB0001</strain>
    </source>
</reference>
<dbReference type="EMBL" id="RPHB01000005">
    <property type="protein sequence ID" value="MBW3468348.1"/>
    <property type="molecule type" value="Genomic_DNA"/>
</dbReference>
<keyword evidence="1" id="KW-0732">Signal</keyword>
<accession>A0A951IZQ8</accession>
<feature type="signal peptide" evidence="1">
    <location>
        <begin position="1"/>
        <end position="25"/>
    </location>
</feature>